<keyword evidence="1" id="KW-0472">Membrane</keyword>
<name>A0A519BPQ6_9DELT</name>
<gene>
    <name evidence="2" type="ORF">EVG15_02190</name>
</gene>
<keyword evidence="1" id="KW-0812">Transmembrane</keyword>
<evidence type="ECO:0000313" key="2">
    <source>
        <dbReference type="EMBL" id="RZD19267.1"/>
    </source>
</evidence>
<feature type="transmembrane region" description="Helical" evidence="1">
    <location>
        <begin position="16"/>
        <end position="40"/>
    </location>
</feature>
<proteinExistence type="predicted"/>
<protein>
    <recommendedName>
        <fullName evidence="4">Type 4 fimbrial biogenesis protein PilX N-terminal domain-containing protein</fullName>
    </recommendedName>
</protein>
<dbReference type="Proteomes" id="UP000319296">
    <property type="component" value="Unassembled WGS sequence"/>
</dbReference>
<sequence>MIKFFKNRVIKSNKGISIIFAIIIIVLMGLAGSVFAYLMASSSITSRQNLLSAEAKYAAKSGIEIAMYQLKNSSNGNSNFSSSVPADVSCPTTPVIPQGVTLSLSTNYQYIYGNLAPNYSIDNYTPSFCALVAQQSNDNNTSCYIITANGQAGGTTREISAEVGIKTSASGNCASGGNNIIFVENELPNSNN</sequence>
<reference evidence="2 3" key="1">
    <citation type="journal article" date="2019" name="ISME J.">
        <title>Insights into ecological role of a new deltaproteobacterial order Candidatus Acidulodesulfobacterales by metagenomics and metatranscriptomics.</title>
        <authorList>
            <person name="Tan S."/>
            <person name="Liu J."/>
            <person name="Fang Y."/>
            <person name="Hedlund B.P."/>
            <person name="Lian Z.H."/>
            <person name="Huang L.Y."/>
            <person name="Li J.T."/>
            <person name="Huang L.N."/>
            <person name="Li W.J."/>
            <person name="Jiang H.C."/>
            <person name="Dong H.L."/>
            <person name="Shu W.S."/>
        </authorList>
    </citation>
    <scope>NUCLEOTIDE SEQUENCE [LARGE SCALE GENOMIC DNA]</scope>
    <source>
        <strain evidence="2">AP1</strain>
    </source>
</reference>
<keyword evidence="1" id="KW-1133">Transmembrane helix</keyword>
<evidence type="ECO:0000313" key="3">
    <source>
        <dbReference type="Proteomes" id="UP000319296"/>
    </source>
</evidence>
<accession>A0A519BPQ6</accession>
<organism evidence="2 3">
    <name type="scientific">Candidatus Acididesulfobacter diazotrophicus</name>
    <dbReference type="NCBI Taxonomy" id="2597226"/>
    <lineage>
        <taxon>Bacteria</taxon>
        <taxon>Deltaproteobacteria</taxon>
        <taxon>Candidatus Acidulodesulfobacterales</taxon>
        <taxon>Candidatus Acididesulfobacter</taxon>
    </lineage>
</organism>
<dbReference type="AlphaFoldDB" id="A0A519BPQ6"/>
<dbReference type="EMBL" id="SGBB01000002">
    <property type="protein sequence ID" value="RZD19267.1"/>
    <property type="molecule type" value="Genomic_DNA"/>
</dbReference>
<evidence type="ECO:0008006" key="4">
    <source>
        <dbReference type="Google" id="ProtNLM"/>
    </source>
</evidence>
<comment type="caution">
    <text evidence="2">The sequence shown here is derived from an EMBL/GenBank/DDBJ whole genome shotgun (WGS) entry which is preliminary data.</text>
</comment>
<evidence type="ECO:0000256" key="1">
    <source>
        <dbReference type="SAM" id="Phobius"/>
    </source>
</evidence>